<dbReference type="EMBL" id="CP080507">
    <property type="protein sequence ID" value="QYM78682.1"/>
    <property type="molecule type" value="Genomic_DNA"/>
</dbReference>
<organism evidence="3 4">
    <name type="scientific">Horticoccus luteus</name>
    <dbReference type="NCBI Taxonomy" id="2862869"/>
    <lineage>
        <taxon>Bacteria</taxon>
        <taxon>Pseudomonadati</taxon>
        <taxon>Verrucomicrobiota</taxon>
        <taxon>Opitutia</taxon>
        <taxon>Opitutales</taxon>
        <taxon>Opitutaceae</taxon>
        <taxon>Horticoccus</taxon>
    </lineage>
</organism>
<protein>
    <submittedName>
        <fullName evidence="3">Uncharacterized protein</fullName>
    </submittedName>
</protein>
<evidence type="ECO:0000256" key="1">
    <source>
        <dbReference type="SAM" id="MobiDB-lite"/>
    </source>
</evidence>
<gene>
    <name evidence="3" type="ORF">K0B96_15470</name>
</gene>
<proteinExistence type="predicted"/>
<name>A0A8F9XG21_9BACT</name>
<evidence type="ECO:0000313" key="3">
    <source>
        <dbReference type="EMBL" id="QYM78682.1"/>
    </source>
</evidence>
<feature type="signal peptide" evidence="2">
    <location>
        <begin position="1"/>
        <end position="19"/>
    </location>
</feature>
<keyword evidence="4" id="KW-1185">Reference proteome</keyword>
<dbReference type="Proteomes" id="UP000825051">
    <property type="component" value="Chromosome"/>
</dbReference>
<evidence type="ECO:0000256" key="2">
    <source>
        <dbReference type="SAM" id="SignalP"/>
    </source>
</evidence>
<accession>A0A8F9XG21</accession>
<reference evidence="3" key="1">
    <citation type="submission" date="2021-08" db="EMBL/GenBank/DDBJ databases">
        <title>Genome of a novel bacterium of the phylum Verrucomicrobia, Oleiharenicola sp. KSB-15.</title>
        <authorList>
            <person name="Chung J.-H."/>
            <person name="Ahn J.-H."/>
            <person name="Yoon Y."/>
            <person name="Kim D.-Y."/>
            <person name="An S.-H."/>
            <person name="Park I."/>
            <person name="Yeon J."/>
        </authorList>
    </citation>
    <scope>NUCLEOTIDE SEQUENCE</scope>
    <source>
        <strain evidence="3">KSB-15</strain>
    </source>
</reference>
<feature type="chain" id="PRO_5034166203" evidence="2">
    <location>
        <begin position="20"/>
        <end position="228"/>
    </location>
</feature>
<dbReference type="KEGG" id="ole:K0B96_15470"/>
<evidence type="ECO:0000313" key="4">
    <source>
        <dbReference type="Proteomes" id="UP000825051"/>
    </source>
</evidence>
<feature type="region of interest" description="Disordered" evidence="1">
    <location>
        <begin position="83"/>
        <end position="105"/>
    </location>
</feature>
<sequence>MRRLFTLLLCLTGSLATYAAGPDVLATAVDRFAAESNEWAYTQKTVSRDNDGKLRREVVMRYDPSRPEDEQFTPLLINGQEPTESQIRKYRRSQEKHRQQTDPQALSQLLDVEAARRLREEGDAVFYQVPLKRAEGESIDPDKFYVVVRVNKQEPALEEMWVRLREPVRTRAILQLETGEANLHFKSADGDSPPTLTALRATGRGSIAFIKVGGSYELSRSNFVHVRH</sequence>
<keyword evidence="2" id="KW-0732">Signal</keyword>
<dbReference type="RefSeq" id="WP_220161786.1">
    <property type="nucleotide sequence ID" value="NZ_CP080507.1"/>
</dbReference>
<dbReference type="AlphaFoldDB" id="A0A8F9XG21"/>